<evidence type="ECO:0000256" key="3">
    <source>
        <dbReference type="ARBA" id="ARBA00023136"/>
    </source>
</evidence>
<gene>
    <name evidence="5" type="ORF">NEMBOFW57_006837</name>
</gene>
<dbReference type="InterPro" id="IPR021278">
    <property type="entry name" value="ATP19"/>
</dbReference>
<evidence type="ECO:0000256" key="4">
    <source>
        <dbReference type="SAM" id="Phobius"/>
    </source>
</evidence>
<comment type="caution">
    <text evidence="5">The sequence shown here is derived from an EMBL/GenBank/DDBJ whole genome shotgun (WGS) entry which is preliminary data.</text>
</comment>
<organism evidence="5 6">
    <name type="scientific">Staphylotrichum longicolle</name>
    <dbReference type="NCBI Taxonomy" id="669026"/>
    <lineage>
        <taxon>Eukaryota</taxon>
        <taxon>Fungi</taxon>
        <taxon>Dikarya</taxon>
        <taxon>Ascomycota</taxon>
        <taxon>Pezizomycotina</taxon>
        <taxon>Sordariomycetes</taxon>
        <taxon>Sordariomycetidae</taxon>
        <taxon>Sordariales</taxon>
        <taxon>Chaetomiaceae</taxon>
        <taxon>Staphylotrichum</taxon>
    </lineage>
</organism>
<dbReference type="Proteomes" id="UP001197093">
    <property type="component" value="Unassembled WGS sequence"/>
</dbReference>
<dbReference type="PANTHER" id="PTHR28074">
    <property type="entry name" value="ATP SYNTHASE SUBUNIT K, MITOCHONDRIAL"/>
    <property type="match status" value="1"/>
</dbReference>
<dbReference type="EMBL" id="JAHCVI010000003">
    <property type="protein sequence ID" value="KAG7287328.1"/>
    <property type="molecule type" value="Genomic_DNA"/>
</dbReference>
<comment type="subcellular location">
    <subcellularLocation>
        <location evidence="1">Mitochondrion membrane</location>
    </subcellularLocation>
</comment>
<reference evidence="5" key="1">
    <citation type="submission" date="2023-02" db="EMBL/GenBank/DDBJ databases">
        <authorList>
            <person name="Palmer J.M."/>
        </authorList>
    </citation>
    <scope>NUCLEOTIDE SEQUENCE</scope>
    <source>
        <strain evidence="5">FW57</strain>
    </source>
</reference>
<keyword evidence="3 4" id="KW-0472">Membrane</keyword>
<keyword evidence="4" id="KW-0812">Transmembrane</keyword>
<keyword evidence="2" id="KW-0496">Mitochondrion</keyword>
<evidence type="ECO:0000256" key="1">
    <source>
        <dbReference type="ARBA" id="ARBA00004325"/>
    </source>
</evidence>
<name>A0AAD4HZX4_9PEZI</name>
<feature type="transmembrane region" description="Helical" evidence="4">
    <location>
        <begin position="12"/>
        <end position="33"/>
    </location>
</feature>
<evidence type="ECO:0008006" key="7">
    <source>
        <dbReference type="Google" id="ProtNLM"/>
    </source>
</evidence>
<sequence length="75" mass="7814">MVQKYNIFGTQVASHYLAMGVLGSLFGGVYAAVGGGSKAPATPPINASTPDEADFIKKFMEQADADEKKAAPAKH</sequence>
<dbReference type="AlphaFoldDB" id="A0AAD4HZX4"/>
<evidence type="ECO:0000313" key="5">
    <source>
        <dbReference type="EMBL" id="KAG7287328.1"/>
    </source>
</evidence>
<keyword evidence="4" id="KW-1133">Transmembrane helix</keyword>
<evidence type="ECO:0000256" key="2">
    <source>
        <dbReference type="ARBA" id="ARBA00023128"/>
    </source>
</evidence>
<dbReference type="Pfam" id="PF11022">
    <property type="entry name" value="ATP19"/>
    <property type="match status" value="1"/>
</dbReference>
<dbReference type="GO" id="GO:0031966">
    <property type="term" value="C:mitochondrial membrane"/>
    <property type="evidence" value="ECO:0007669"/>
    <property type="project" value="UniProtKB-SubCell"/>
</dbReference>
<dbReference type="PANTHER" id="PTHR28074:SF1">
    <property type="entry name" value="ATP SYNTHASE SUBUNIT K, MITOCHONDRIAL"/>
    <property type="match status" value="1"/>
</dbReference>
<accession>A0AAD4HZX4</accession>
<dbReference type="GO" id="GO:0015986">
    <property type="term" value="P:proton motive force-driven ATP synthesis"/>
    <property type="evidence" value="ECO:0007669"/>
    <property type="project" value="TreeGrafter"/>
</dbReference>
<proteinExistence type="predicted"/>
<evidence type="ECO:0000313" key="6">
    <source>
        <dbReference type="Proteomes" id="UP001197093"/>
    </source>
</evidence>
<keyword evidence="6" id="KW-1185">Reference proteome</keyword>
<protein>
    <recommendedName>
        <fullName evidence="7">ATP synthase subunit K</fullName>
    </recommendedName>
</protein>